<gene>
    <name evidence="2" type="ORF">GCM10011312_06310</name>
</gene>
<dbReference type="Gene3D" id="3.40.960.10">
    <property type="entry name" value="VSR Endonuclease"/>
    <property type="match status" value="1"/>
</dbReference>
<dbReference type="SUPFAM" id="SSF52980">
    <property type="entry name" value="Restriction endonuclease-like"/>
    <property type="match status" value="1"/>
</dbReference>
<feature type="domain" description="DUF559" evidence="1">
    <location>
        <begin position="21"/>
        <end position="127"/>
    </location>
</feature>
<keyword evidence="2" id="KW-0255">Endonuclease</keyword>
<dbReference type="PANTHER" id="PTHR38590">
    <property type="entry name" value="BLL0828 PROTEIN"/>
    <property type="match status" value="1"/>
</dbReference>
<dbReference type="Pfam" id="PF04480">
    <property type="entry name" value="DUF559"/>
    <property type="match status" value="1"/>
</dbReference>
<dbReference type="RefSeq" id="WP_229741297.1">
    <property type="nucleotide sequence ID" value="NZ_BMGK01000002.1"/>
</dbReference>
<accession>A0A8J2Y868</accession>
<name>A0A8J2Y868_9FLAO</name>
<protein>
    <submittedName>
        <fullName evidence="2">Endonuclease</fullName>
    </submittedName>
</protein>
<dbReference type="InterPro" id="IPR011335">
    <property type="entry name" value="Restrct_endonuc-II-like"/>
</dbReference>
<dbReference type="InterPro" id="IPR007569">
    <property type="entry name" value="DUF559"/>
</dbReference>
<evidence type="ECO:0000313" key="2">
    <source>
        <dbReference type="EMBL" id="GGD84990.1"/>
    </source>
</evidence>
<dbReference type="Proteomes" id="UP000652231">
    <property type="component" value="Unassembled WGS sequence"/>
</dbReference>
<dbReference type="PANTHER" id="PTHR38590:SF1">
    <property type="entry name" value="BLL0828 PROTEIN"/>
    <property type="match status" value="1"/>
</dbReference>
<reference evidence="2" key="2">
    <citation type="submission" date="2020-09" db="EMBL/GenBank/DDBJ databases">
        <authorList>
            <person name="Sun Q."/>
            <person name="Zhou Y."/>
        </authorList>
    </citation>
    <scope>NUCLEOTIDE SEQUENCE</scope>
    <source>
        <strain evidence="2">CGMCC 1.12924</strain>
    </source>
</reference>
<dbReference type="CDD" id="cd01038">
    <property type="entry name" value="Endonuclease_DUF559"/>
    <property type="match status" value="1"/>
</dbReference>
<proteinExistence type="predicted"/>
<keyword evidence="2" id="KW-0378">Hydrolase</keyword>
<evidence type="ECO:0000259" key="1">
    <source>
        <dbReference type="Pfam" id="PF04480"/>
    </source>
</evidence>
<sequence length="135" mass="16022">MNDQNPYHHESMWKGATQNTFNKAKQLRLNMTEAEKALWEELKMNKLEGYKFRRQHPLQNFIADFYCHSLKLVIEVDGEIHLTKKQIKIDQERTEILNSNGIDVIRFTNQQVLNELDQVLLEIKNEIKQRATPQS</sequence>
<organism evidence="2 3">
    <name type="scientific">Planktosalinus lacus</name>
    <dbReference type="NCBI Taxonomy" id="1526573"/>
    <lineage>
        <taxon>Bacteria</taxon>
        <taxon>Pseudomonadati</taxon>
        <taxon>Bacteroidota</taxon>
        <taxon>Flavobacteriia</taxon>
        <taxon>Flavobacteriales</taxon>
        <taxon>Flavobacteriaceae</taxon>
        <taxon>Planktosalinus</taxon>
    </lineage>
</organism>
<keyword evidence="3" id="KW-1185">Reference proteome</keyword>
<dbReference type="EMBL" id="BMGK01000002">
    <property type="protein sequence ID" value="GGD84990.1"/>
    <property type="molecule type" value="Genomic_DNA"/>
</dbReference>
<evidence type="ECO:0000313" key="3">
    <source>
        <dbReference type="Proteomes" id="UP000652231"/>
    </source>
</evidence>
<comment type="caution">
    <text evidence="2">The sequence shown here is derived from an EMBL/GenBank/DDBJ whole genome shotgun (WGS) entry which is preliminary data.</text>
</comment>
<dbReference type="InterPro" id="IPR047216">
    <property type="entry name" value="Endonuclease_DUF559_bact"/>
</dbReference>
<keyword evidence="2" id="KW-0540">Nuclease</keyword>
<dbReference type="AlphaFoldDB" id="A0A8J2Y868"/>
<reference evidence="2" key="1">
    <citation type="journal article" date="2014" name="Int. J. Syst. Evol. Microbiol.">
        <title>Complete genome sequence of Corynebacterium casei LMG S-19264T (=DSM 44701T), isolated from a smear-ripened cheese.</title>
        <authorList>
            <consortium name="US DOE Joint Genome Institute (JGI-PGF)"/>
            <person name="Walter F."/>
            <person name="Albersmeier A."/>
            <person name="Kalinowski J."/>
            <person name="Ruckert C."/>
        </authorList>
    </citation>
    <scope>NUCLEOTIDE SEQUENCE</scope>
    <source>
        <strain evidence="2">CGMCC 1.12924</strain>
    </source>
</reference>
<dbReference type="GO" id="GO:0004519">
    <property type="term" value="F:endonuclease activity"/>
    <property type="evidence" value="ECO:0007669"/>
    <property type="project" value="UniProtKB-KW"/>
</dbReference>